<dbReference type="Proteomes" id="UP000189661">
    <property type="component" value="Chromosome"/>
</dbReference>
<reference evidence="2 3" key="1">
    <citation type="submission" date="2017-01" db="EMBL/GenBank/DDBJ databases">
        <title>Planococcus faecalis genome complete sequence.</title>
        <authorList>
            <person name="Lee P.C."/>
        </authorList>
    </citation>
    <scope>NUCLEOTIDE SEQUENCE [LARGE SCALE GENOMIC DNA]</scope>
    <source>
        <strain evidence="2 3">AJ003</strain>
    </source>
</reference>
<evidence type="ECO:0000259" key="1">
    <source>
        <dbReference type="Pfam" id="PF24718"/>
    </source>
</evidence>
<gene>
    <name evidence="2" type="ORF">AJGP001_17160</name>
</gene>
<protein>
    <recommendedName>
        <fullName evidence="1">HTH-like domain-containing protein</fullName>
    </recommendedName>
</protein>
<evidence type="ECO:0000313" key="2">
    <source>
        <dbReference type="EMBL" id="AQU80912.1"/>
    </source>
</evidence>
<feature type="domain" description="HTH-like" evidence="1">
    <location>
        <begin position="2"/>
        <end position="74"/>
    </location>
</feature>
<organism evidence="2 3">
    <name type="scientific">Planococcus faecalis</name>
    <dbReference type="NCBI Taxonomy" id="1598147"/>
    <lineage>
        <taxon>Bacteria</taxon>
        <taxon>Bacillati</taxon>
        <taxon>Bacillota</taxon>
        <taxon>Bacilli</taxon>
        <taxon>Bacillales</taxon>
        <taxon>Caryophanaceae</taxon>
        <taxon>Planococcus</taxon>
    </lineage>
</organism>
<accession>A0ABN4XSC0</accession>
<dbReference type="InterPro" id="IPR056975">
    <property type="entry name" value="HTH_73"/>
</dbReference>
<keyword evidence="3" id="KW-1185">Reference proteome</keyword>
<name>A0ABN4XSC0_9BACL</name>
<dbReference type="EMBL" id="CP019401">
    <property type="protein sequence ID" value="AQU80912.1"/>
    <property type="molecule type" value="Genomic_DNA"/>
</dbReference>
<evidence type="ECO:0000313" key="3">
    <source>
        <dbReference type="Proteomes" id="UP000189661"/>
    </source>
</evidence>
<dbReference type="Pfam" id="PF24718">
    <property type="entry name" value="HTH_73"/>
    <property type="match status" value="1"/>
</dbReference>
<proteinExistence type="predicted"/>
<dbReference type="RefSeq" id="WP_071152938.1">
    <property type="nucleotide sequence ID" value="NZ_CP019401.1"/>
</dbReference>
<sequence>MTRDELARRLKEMYTNAKEGEKAVNIHLFGIIYGEYILNHGYKPKDIVQASGLNVSYAAEVNKGVNLSKYVAVKNKDKQ</sequence>